<dbReference type="Gene3D" id="1.10.10.1100">
    <property type="entry name" value="BFD-like [2Fe-2S]-binding domain"/>
    <property type="match status" value="1"/>
</dbReference>
<dbReference type="Pfam" id="PF04324">
    <property type="entry name" value="Fer2_BFD"/>
    <property type="match status" value="1"/>
</dbReference>
<accession>A0ABW0SAR5</accession>
<comment type="caution">
    <text evidence="2">The sequence shown here is derived from an EMBL/GenBank/DDBJ whole genome shotgun (WGS) entry which is preliminary data.</text>
</comment>
<proteinExistence type="predicted"/>
<reference evidence="3" key="1">
    <citation type="journal article" date="2019" name="Int. J. Syst. Evol. Microbiol.">
        <title>The Global Catalogue of Microorganisms (GCM) 10K type strain sequencing project: providing services to taxonomists for standard genome sequencing and annotation.</title>
        <authorList>
            <consortium name="The Broad Institute Genomics Platform"/>
            <consortium name="The Broad Institute Genome Sequencing Center for Infectious Disease"/>
            <person name="Wu L."/>
            <person name="Ma J."/>
        </authorList>
    </citation>
    <scope>NUCLEOTIDE SEQUENCE [LARGE SCALE GENOMIC DNA]</scope>
    <source>
        <strain evidence="3">KACC 11588</strain>
    </source>
</reference>
<dbReference type="RefSeq" id="WP_209840481.1">
    <property type="nucleotide sequence ID" value="NZ_JAGGJP010000007.1"/>
</dbReference>
<organism evidence="2 3">
    <name type="scientific">Rubellimicrobium aerolatum</name>
    <dbReference type="NCBI Taxonomy" id="490979"/>
    <lineage>
        <taxon>Bacteria</taxon>
        <taxon>Pseudomonadati</taxon>
        <taxon>Pseudomonadota</taxon>
        <taxon>Alphaproteobacteria</taxon>
        <taxon>Rhodobacterales</taxon>
        <taxon>Roseobacteraceae</taxon>
        <taxon>Rubellimicrobium</taxon>
    </lineage>
</organism>
<protein>
    <submittedName>
        <fullName evidence="2">Bacterioferritin-associated ferredoxin</fullName>
    </submittedName>
</protein>
<sequence length="89" mass="9739">MMICHCNGLSDSDIHSAIDWMRAADPDTIITPGKVYRALGKRPDCGGCLPLFLATMERNDNLQVPAGVPILRAQQRDKQCKATPRSSSI</sequence>
<dbReference type="InterPro" id="IPR007419">
    <property type="entry name" value="BFD-like_2Fe2S-bd_dom"/>
</dbReference>
<dbReference type="InterPro" id="IPR041854">
    <property type="entry name" value="BFD-like_2Fe2S-bd_dom_sf"/>
</dbReference>
<name>A0ABW0SAR5_9RHOB</name>
<dbReference type="Proteomes" id="UP001596056">
    <property type="component" value="Unassembled WGS sequence"/>
</dbReference>
<evidence type="ECO:0000313" key="2">
    <source>
        <dbReference type="EMBL" id="MFC5566006.1"/>
    </source>
</evidence>
<dbReference type="EMBL" id="JBHSNA010000003">
    <property type="protein sequence ID" value="MFC5566006.1"/>
    <property type="molecule type" value="Genomic_DNA"/>
</dbReference>
<evidence type="ECO:0000259" key="1">
    <source>
        <dbReference type="Pfam" id="PF04324"/>
    </source>
</evidence>
<evidence type="ECO:0000313" key="3">
    <source>
        <dbReference type="Proteomes" id="UP001596056"/>
    </source>
</evidence>
<gene>
    <name evidence="2" type="ORF">ACFPOC_06175</name>
</gene>
<feature type="domain" description="BFD-like [2Fe-2S]-binding" evidence="1">
    <location>
        <begin position="2"/>
        <end position="51"/>
    </location>
</feature>
<keyword evidence="3" id="KW-1185">Reference proteome</keyword>